<dbReference type="KEGG" id="bmur:ABE28_024095"/>
<dbReference type="OrthoDB" id="2679448at2"/>
<gene>
    <name evidence="1" type="ORF">ABE28_024095</name>
</gene>
<keyword evidence="1" id="KW-0614">Plasmid</keyword>
<name>A0A1B3XW48_9BACI</name>
<protein>
    <submittedName>
        <fullName evidence="1">Uncharacterized protein</fullName>
    </submittedName>
</protein>
<sequence length="163" mass="18813">MFKRYRWWMVVLALSIVAFYFYDLLSADKRTVEEYANRLYSYPLPPNTEIIDKGFDYGVSYGGGPWGSGGQPTVVAYMKLSSELSERKLMDYYKINSSLKGFEVYFKGDEEIIKTFDGKKSWYEGKTPSNPSEKSNEGEPIELIVQKRTLFESPFGELADVFH</sequence>
<organism evidence="1 2">
    <name type="scientific">Peribacillus muralis</name>
    <dbReference type="NCBI Taxonomy" id="264697"/>
    <lineage>
        <taxon>Bacteria</taxon>
        <taxon>Bacillati</taxon>
        <taxon>Bacillota</taxon>
        <taxon>Bacilli</taxon>
        <taxon>Bacillales</taxon>
        <taxon>Bacillaceae</taxon>
        <taxon>Peribacillus</taxon>
    </lineage>
</organism>
<keyword evidence="2" id="KW-1185">Reference proteome</keyword>
<proteinExistence type="predicted"/>
<dbReference type="RefSeq" id="WP_064465375.1">
    <property type="nucleotide sequence ID" value="NZ_CP017081.1"/>
</dbReference>
<dbReference type="AlphaFoldDB" id="A0A1B3XW48"/>
<evidence type="ECO:0000313" key="1">
    <source>
        <dbReference type="EMBL" id="AOH57432.1"/>
    </source>
</evidence>
<accession>A0A1B3XW48</accession>
<reference evidence="1 2" key="1">
    <citation type="submission" date="2016-08" db="EMBL/GenBank/DDBJ databases">
        <title>Complete genome sequence of Bacillus muralis G25-68, a strain with toxicity to nematodes.</title>
        <authorList>
            <person name="Zheng Z."/>
        </authorList>
    </citation>
    <scope>NUCLEOTIDE SEQUENCE [LARGE SCALE GENOMIC DNA]</scope>
    <source>
        <strain evidence="1 2">G25-68</strain>
        <plasmid evidence="2">pg25-68</plasmid>
    </source>
</reference>
<geneLocation type="plasmid" evidence="2">
    <name>pg25-68</name>
</geneLocation>
<dbReference type="Proteomes" id="UP000077926">
    <property type="component" value="Plasmid pG25-68"/>
</dbReference>
<evidence type="ECO:0000313" key="2">
    <source>
        <dbReference type="Proteomes" id="UP000077926"/>
    </source>
</evidence>
<dbReference type="EMBL" id="CP017081">
    <property type="protein sequence ID" value="AOH57432.1"/>
    <property type="molecule type" value="Genomic_DNA"/>
</dbReference>